<name>A0A0R1JK30_9LACO</name>
<dbReference type="InterPro" id="IPR050171">
    <property type="entry name" value="MFS_Transporters"/>
</dbReference>
<evidence type="ECO:0000256" key="7">
    <source>
        <dbReference type="ARBA" id="ARBA00023136"/>
    </source>
</evidence>
<dbReference type="Gene3D" id="1.20.1250.20">
    <property type="entry name" value="MFS general substrate transporter like domains"/>
    <property type="match status" value="1"/>
</dbReference>
<gene>
    <name evidence="12" type="ORF">FD02_GL001903</name>
</gene>
<sequence>MNQSTKRTFLGHPRGLLTLSMTEFWERFSYYGMRAILIYYMYYAVSDGGLGLPKATALSIMSIYGSLVYLSSTIGGFISDRLLGPRRTVFWGGVLIMFGHIVLAMPLGLTALFASIVLIVLGTGLLKPNVSEMVGSLYSTEDVRRDAGFSIFVMGINFGSLLAPLVVNWVQVKVNFHAGFSLAAFGMAAGLIYYVVSGRRTLNPAGNQAQDPIAKDELQALGLKVAAGVVVVAALLAVMGALHALTIDNVITLLTLVALAVPIAYFILMLRSHKVSATERSRVWAYVPLFIAAVIFWAIEEQGSVVLAVFAADQTQLNFCWFKILPGWFQMLNPLFILIYGPIFAWLWVKLGTKQPSSPRKFAYGLVFAGASYLVLVLPVMLFGTQTRVSPLWLLLSWAVVEIGEMLISPVGLSVTTKLAPKAFAAQMMSMWFLTDAAAQALNAQLVKLYSKATEGWYFAGVGIATIVFAGILLLMVPRIERLMKGVN</sequence>
<dbReference type="AlphaFoldDB" id="A0A0R1JK30"/>
<dbReference type="NCBIfam" id="TIGR00924">
    <property type="entry name" value="yjdL_sub1_fam"/>
    <property type="match status" value="1"/>
</dbReference>
<evidence type="ECO:0000256" key="10">
    <source>
        <dbReference type="SAM" id="Phobius"/>
    </source>
</evidence>
<evidence type="ECO:0000256" key="9">
    <source>
        <dbReference type="ARBA" id="ARBA00069644"/>
    </source>
</evidence>
<feature type="transmembrane region" description="Helical" evidence="10">
    <location>
        <begin position="28"/>
        <end position="45"/>
    </location>
</feature>
<dbReference type="PANTHER" id="PTHR23517">
    <property type="entry name" value="RESISTANCE PROTEIN MDTM, PUTATIVE-RELATED-RELATED"/>
    <property type="match status" value="1"/>
</dbReference>
<keyword evidence="13" id="KW-1185">Reference proteome</keyword>
<feature type="transmembrane region" description="Helical" evidence="10">
    <location>
        <begin position="225"/>
        <end position="245"/>
    </location>
</feature>
<evidence type="ECO:0000256" key="6">
    <source>
        <dbReference type="ARBA" id="ARBA00022989"/>
    </source>
</evidence>
<feature type="transmembrane region" description="Helical" evidence="10">
    <location>
        <begin position="57"/>
        <end position="78"/>
    </location>
</feature>
<evidence type="ECO:0000256" key="8">
    <source>
        <dbReference type="ARBA" id="ARBA00059575"/>
    </source>
</evidence>
<keyword evidence="5 10" id="KW-0812">Transmembrane</keyword>
<feature type="domain" description="Major facilitator superfamily (MFS) profile" evidence="11">
    <location>
        <begin position="1"/>
        <end position="201"/>
    </location>
</feature>
<keyword evidence="7 10" id="KW-0472">Membrane</keyword>
<dbReference type="Proteomes" id="UP000051804">
    <property type="component" value="Unassembled WGS sequence"/>
</dbReference>
<comment type="similarity">
    <text evidence="2">Belongs to the major facilitator superfamily. Proton-dependent oligopeptide transporter (POT/PTR) (TC 2.A.17) family.</text>
</comment>
<dbReference type="EMBL" id="AZDJ01000026">
    <property type="protein sequence ID" value="KRK71663.1"/>
    <property type="molecule type" value="Genomic_DNA"/>
</dbReference>
<keyword evidence="6 10" id="KW-1133">Transmembrane helix</keyword>
<feature type="transmembrane region" description="Helical" evidence="10">
    <location>
        <begin position="361"/>
        <end position="383"/>
    </location>
</feature>
<dbReference type="GO" id="GO:0071916">
    <property type="term" value="F:dipeptide transmembrane transporter activity"/>
    <property type="evidence" value="ECO:0007669"/>
    <property type="project" value="UniProtKB-ARBA"/>
</dbReference>
<dbReference type="GO" id="GO:0035443">
    <property type="term" value="P:tripeptide transmembrane transport"/>
    <property type="evidence" value="ECO:0007669"/>
    <property type="project" value="UniProtKB-ARBA"/>
</dbReference>
<evidence type="ECO:0000256" key="2">
    <source>
        <dbReference type="ARBA" id="ARBA00005982"/>
    </source>
</evidence>
<dbReference type="GO" id="GO:0005886">
    <property type="term" value="C:plasma membrane"/>
    <property type="evidence" value="ECO:0007669"/>
    <property type="project" value="UniProtKB-SubCell"/>
</dbReference>
<proteinExistence type="inferred from homology"/>
<dbReference type="CDD" id="cd17346">
    <property type="entry name" value="MFS_DtpA_like"/>
    <property type="match status" value="1"/>
</dbReference>
<evidence type="ECO:0000313" key="12">
    <source>
        <dbReference type="EMBL" id="KRK71663.1"/>
    </source>
</evidence>
<dbReference type="InterPro" id="IPR036259">
    <property type="entry name" value="MFS_trans_sf"/>
</dbReference>
<dbReference type="PROSITE" id="PS50850">
    <property type="entry name" value="MFS"/>
    <property type="match status" value="1"/>
</dbReference>
<dbReference type="GO" id="GO:0015333">
    <property type="term" value="F:peptide:proton symporter activity"/>
    <property type="evidence" value="ECO:0007669"/>
    <property type="project" value="UniProtKB-ARBA"/>
</dbReference>
<dbReference type="FunFam" id="1.20.1250.20:FF:000017">
    <property type="entry name" value="Dipeptide and tripeptide permease A"/>
    <property type="match status" value="1"/>
</dbReference>
<comment type="subcellular location">
    <subcellularLocation>
        <location evidence="1">Cell membrane</location>
        <topology evidence="1">Multi-pass membrane protein</topology>
    </subcellularLocation>
</comment>
<dbReference type="GO" id="GO:0042937">
    <property type="term" value="F:tripeptide transmembrane transporter activity"/>
    <property type="evidence" value="ECO:0007669"/>
    <property type="project" value="UniProtKB-ARBA"/>
</dbReference>
<evidence type="ECO:0000256" key="1">
    <source>
        <dbReference type="ARBA" id="ARBA00004651"/>
    </source>
</evidence>
<keyword evidence="3" id="KW-0813">Transport</keyword>
<dbReference type="InterPro" id="IPR005279">
    <property type="entry name" value="Dipep/tripep_permease"/>
</dbReference>
<feature type="transmembrane region" description="Helical" evidence="10">
    <location>
        <begin position="331"/>
        <end position="349"/>
    </location>
</feature>
<evidence type="ECO:0000259" key="11">
    <source>
        <dbReference type="PROSITE" id="PS50850"/>
    </source>
</evidence>
<dbReference type="PATRIC" id="fig|1291734.4.peg.1956"/>
<feature type="transmembrane region" description="Helical" evidence="10">
    <location>
        <begin position="176"/>
        <end position="196"/>
    </location>
</feature>
<dbReference type="OrthoDB" id="9772725at2"/>
<comment type="function">
    <text evidence="8">Proton-dependent uptake of di- or tri-peptides.</text>
</comment>
<evidence type="ECO:0000313" key="13">
    <source>
        <dbReference type="Proteomes" id="UP000051804"/>
    </source>
</evidence>
<feature type="transmembrane region" description="Helical" evidence="10">
    <location>
        <begin position="456"/>
        <end position="477"/>
    </location>
</feature>
<reference evidence="12 13" key="1">
    <citation type="journal article" date="2015" name="Genome Announc.">
        <title>Expanding the biotechnology potential of lactobacilli through comparative genomics of 213 strains and associated genera.</title>
        <authorList>
            <person name="Sun Z."/>
            <person name="Harris H.M."/>
            <person name="McCann A."/>
            <person name="Guo C."/>
            <person name="Argimon S."/>
            <person name="Zhang W."/>
            <person name="Yang X."/>
            <person name="Jeffery I.B."/>
            <person name="Cooney J.C."/>
            <person name="Kagawa T.F."/>
            <person name="Liu W."/>
            <person name="Song Y."/>
            <person name="Salvetti E."/>
            <person name="Wrobel A."/>
            <person name="Rasinkangas P."/>
            <person name="Parkhill J."/>
            <person name="Rea M.C."/>
            <person name="O'Sullivan O."/>
            <person name="Ritari J."/>
            <person name="Douillard F.P."/>
            <person name="Paul Ross R."/>
            <person name="Yang R."/>
            <person name="Briner A.E."/>
            <person name="Felis G.E."/>
            <person name="de Vos W.M."/>
            <person name="Barrangou R."/>
            <person name="Klaenhammer T.R."/>
            <person name="Caufield P.W."/>
            <person name="Cui Y."/>
            <person name="Zhang H."/>
            <person name="O'Toole P.W."/>
        </authorList>
    </citation>
    <scope>NUCLEOTIDE SEQUENCE [LARGE SCALE GENOMIC DNA]</scope>
    <source>
        <strain evidence="12 13">JCM 17158</strain>
    </source>
</reference>
<dbReference type="PANTHER" id="PTHR23517:SF15">
    <property type="entry name" value="PROTON-DEPENDENT OLIGOPEPTIDE FAMILY TRANSPORT PROTEIN"/>
    <property type="match status" value="1"/>
</dbReference>
<feature type="transmembrane region" description="Helical" evidence="10">
    <location>
        <begin position="147"/>
        <end position="170"/>
    </location>
</feature>
<evidence type="ECO:0000256" key="5">
    <source>
        <dbReference type="ARBA" id="ARBA00022692"/>
    </source>
</evidence>
<dbReference type="STRING" id="1291734.FD02_GL001903"/>
<accession>A0A0R1JK30</accession>
<dbReference type="InterPro" id="IPR000109">
    <property type="entry name" value="POT_fam"/>
</dbReference>
<dbReference type="RefSeq" id="WP_054721699.1">
    <property type="nucleotide sequence ID" value="NZ_AZDJ01000026.1"/>
</dbReference>
<protein>
    <recommendedName>
        <fullName evidence="9">Di-/tripeptide transporter</fullName>
    </recommendedName>
</protein>
<evidence type="ECO:0000256" key="3">
    <source>
        <dbReference type="ARBA" id="ARBA00022448"/>
    </source>
</evidence>
<dbReference type="InterPro" id="IPR020846">
    <property type="entry name" value="MFS_dom"/>
</dbReference>
<evidence type="ECO:0000256" key="4">
    <source>
        <dbReference type="ARBA" id="ARBA00022475"/>
    </source>
</evidence>
<organism evidence="12 13">
    <name type="scientific">Lacticaseibacillus nasuensis JCM 17158</name>
    <dbReference type="NCBI Taxonomy" id="1291734"/>
    <lineage>
        <taxon>Bacteria</taxon>
        <taxon>Bacillati</taxon>
        <taxon>Bacillota</taxon>
        <taxon>Bacilli</taxon>
        <taxon>Lactobacillales</taxon>
        <taxon>Lactobacillaceae</taxon>
        <taxon>Lacticaseibacillus</taxon>
    </lineage>
</organism>
<dbReference type="PROSITE" id="PS01022">
    <property type="entry name" value="PTR2_1"/>
    <property type="match status" value="1"/>
</dbReference>
<comment type="caution">
    <text evidence="12">The sequence shown here is derived from an EMBL/GenBank/DDBJ whole genome shotgun (WGS) entry which is preliminary data.</text>
</comment>
<keyword evidence="4" id="KW-1003">Cell membrane</keyword>
<dbReference type="SUPFAM" id="SSF103473">
    <property type="entry name" value="MFS general substrate transporter"/>
    <property type="match status" value="1"/>
</dbReference>
<feature type="transmembrane region" description="Helical" evidence="10">
    <location>
        <begin position="251"/>
        <end position="271"/>
    </location>
</feature>
<dbReference type="Pfam" id="PF00854">
    <property type="entry name" value="PTR2"/>
    <property type="match status" value="1"/>
</dbReference>
<feature type="transmembrane region" description="Helical" evidence="10">
    <location>
        <begin position="98"/>
        <end position="126"/>
    </location>
</feature>
<dbReference type="InterPro" id="IPR018456">
    <property type="entry name" value="PTR2_symporter_CS"/>
</dbReference>
<feature type="transmembrane region" description="Helical" evidence="10">
    <location>
        <begin position="283"/>
        <end position="299"/>
    </location>
</feature>